<reference evidence="2" key="2">
    <citation type="submission" date="2020-04" db="EMBL/GenBank/DDBJ databases">
        <authorList>
            <consortium name="NCBI Genome Project"/>
        </authorList>
    </citation>
    <scope>NUCLEOTIDE SEQUENCE</scope>
    <source>
        <strain evidence="2">CBS 342.82</strain>
    </source>
</reference>
<organism evidence="2">
    <name type="scientific">Dissoconium aciculare CBS 342.82</name>
    <dbReference type="NCBI Taxonomy" id="1314786"/>
    <lineage>
        <taxon>Eukaryota</taxon>
        <taxon>Fungi</taxon>
        <taxon>Dikarya</taxon>
        <taxon>Ascomycota</taxon>
        <taxon>Pezizomycotina</taxon>
        <taxon>Dothideomycetes</taxon>
        <taxon>Dothideomycetidae</taxon>
        <taxon>Mycosphaerellales</taxon>
        <taxon>Dissoconiaceae</taxon>
        <taxon>Dissoconium</taxon>
    </lineage>
</organism>
<reference evidence="2" key="1">
    <citation type="submission" date="2020-01" db="EMBL/GenBank/DDBJ databases">
        <authorList>
            <consortium name="DOE Joint Genome Institute"/>
            <person name="Haridas S."/>
            <person name="Albert R."/>
            <person name="Binder M."/>
            <person name="Bloem J."/>
            <person name="Labutti K."/>
            <person name="Salamov A."/>
            <person name="Andreopoulos B."/>
            <person name="Baker S.E."/>
            <person name="Barry K."/>
            <person name="Bills G."/>
            <person name="Bluhm B.H."/>
            <person name="Cannon C."/>
            <person name="Castanera R."/>
            <person name="Culley D.E."/>
            <person name="Daum C."/>
            <person name="Ezra D."/>
            <person name="Gonzalez J.B."/>
            <person name="Henrissat B."/>
            <person name="Kuo A."/>
            <person name="Liang C."/>
            <person name="Lipzen A."/>
            <person name="Lutzoni F."/>
            <person name="Magnuson J."/>
            <person name="Mondo S."/>
            <person name="Nolan M."/>
            <person name="Ohm R."/>
            <person name="Pangilinan J."/>
            <person name="Park H.-J."/>
            <person name="Ramirez L."/>
            <person name="Alfaro M."/>
            <person name="Sun H."/>
            <person name="Tritt A."/>
            <person name="Yoshinaga Y."/>
            <person name="Zwiers L.-H."/>
            <person name="Turgeon B.G."/>
            <person name="Goodwin S.B."/>
            <person name="Spatafora J.W."/>
            <person name="Crous P.W."/>
            <person name="Grigoriev I.V."/>
        </authorList>
    </citation>
    <scope>NUCLEOTIDE SEQUENCE</scope>
    <source>
        <strain evidence="2">CBS 342.82</strain>
    </source>
</reference>
<proteinExistence type="predicted"/>
<dbReference type="Proteomes" id="UP000504637">
    <property type="component" value="Unplaced"/>
</dbReference>
<evidence type="ECO:0008006" key="3">
    <source>
        <dbReference type="Google" id="ProtNLM"/>
    </source>
</evidence>
<gene>
    <name evidence="2" type="ORF">K489DRAFT_402668</name>
</gene>
<name>A0A6J3M2V6_9PEZI</name>
<keyword evidence="1" id="KW-1185">Reference proteome</keyword>
<reference evidence="2" key="3">
    <citation type="submission" date="2025-08" db="UniProtKB">
        <authorList>
            <consortium name="RefSeq"/>
        </authorList>
    </citation>
    <scope>IDENTIFICATION</scope>
    <source>
        <strain evidence="2">CBS 342.82</strain>
    </source>
</reference>
<evidence type="ECO:0000313" key="1">
    <source>
        <dbReference type="Proteomes" id="UP000504637"/>
    </source>
</evidence>
<protein>
    <recommendedName>
        <fullName evidence="3">F-box domain-containing protein</fullName>
    </recommendedName>
</protein>
<dbReference type="AlphaFoldDB" id="A0A6J3M2V6"/>
<dbReference type="RefSeq" id="XP_033458875.1">
    <property type="nucleotide sequence ID" value="XM_033607059.1"/>
</dbReference>
<accession>A0A6J3M2V6</accession>
<sequence>MSGYIVYYFNGRYYMYQNQDEDHFPDCLGLALIKDIPRNNDDYNIWLAETRKDFALVEQDIHAIYNLEKAKAAKLYKRPKLRPDRGLNSLSSTLGLYRSPTPFTPQGQDDDWIYLLNLENEEFVICGNGSRYRFALNDIDRAFCRQFCEYNTKVPSSELFLGIDTEHAILACLDLHDYSFEQEDLSFFSDTLHTNRLRRGVQSGIKFTQAIYTMWSGSPKILSIIERRVSVRDKAFREACYVVLCLALALPKDGYRSLYTTISFSDCAPDGLFDGRFLGKQRDGLITTMGSPWNVEQGPTWLCPEKFIFKARNLRVLPCPGIEYPRVAKVALAYMVEHARDRRIYPFYGVILSIKMVILIKVEHQTVRTSGPFPFEVDGTAFGSEREVSGFVALVAFNESAELDRLAKHSPRSVPTAIMPSSGSIPILPTEVWDYIIGMTDAATQAACLRVSRGMRASAQEYCYLFDDRQVVVRDIVGPRQEWMLNTVEFAPQDLSDKPYARMFGKYYMCRCQMPDRSDEEDSRVIDFGRWIPTISSTLGSSGPPMFTVLPEAAFRLLSAD</sequence>
<evidence type="ECO:0000313" key="2">
    <source>
        <dbReference type="RefSeq" id="XP_033458875.1"/>
    </source>
</evidence>
<dbReference type="GeneID" id="54364859"/>